<protein>
    <submittedName>
        <fullName evidence="1">Uncharacterized protein</fullName>
    </submittedName>
</protein>
<keyword evidence="2" id="KW-1185">Reference proteome</keyword>
<proteinExistence type="predicted"/>
<evidence type="ECO:0000313" key="2">
    <source>
        <dbReference type="Proteomes" id="UP000058012"/>
    </source>
</evidence>
<dbReference type="InterPro" id="IPR011990">
    <property type="entry name" value="TPR-like_helical_dom_sf"/>
</dbReference>
<evidence type="ECO:0000313" key="1">
    <source>
        <dbReference type="EMBL" id="KUR73786.1"/>
    </source>
</evidence>
<dbReference type="EMBL" id="LLZS01000001">
    <property type="protein sequence ID" value="KUR73786.1"/>
    <property type="molecule type" value="Genomic_DNA"/>
</dbReference>
<comment type="caution">
    <text evidence="1">The sequence shown here is derived from an EMBL/GenBank/DDBJ whole genome shotgun (WGS) entry which is preliminary data.</text>
</comment>
<sequence length="450" mass="49655">MVETPGLAGYVVQALARAGRYQAAIKAGEHLLEMGLDGAMLRSHLGQAWLAGGALADRADKAAAHFRAGLEFAPNDIQMNAALGDILLRAGKVEAALPFLARTCELQPRLAQVRALYARALKQAGRLEEAAASFRQLLTLVPGDGGRWQRFAAGALAQAGHREEAADLFDAYVAKRRAALPGTFDEGLQALWSRLDEAKIPQGRLDWAWSMRDPACVLDRAEWERRAKWGHLADHYLLDWLECRDEQVHEAMLHFADELDYLEDFNAKMRAMAAGKGAIYASAHIGAMYFGPLSLELVGERSRWLASTPSVARTSYAESLISTSDQTDTQVARAFMRALGQDNIVVVVVDGAINLAAPRIPFEGREVTYSQFASRMAWRMGAPSAFVAPVWRPDNRLGFVLEALPMPEPDETANDYANRWQAAYFGHLRQFLAGEPQNLRLSGGIWRLIR</sequence>
<accession>A0A117UZM2</accession>
<dbReference type="Gene3D" id="1.25.40.10">
    <property type="entry name" value="Tetratricopeptide repeat domain"/>
    <property type="match status" value="1"/>
</dbReference>
<dbReference type="Pfam" id="PF13432">
    <property type="entry name" value="TPR_16"/>
    <property type="match status" value="1"/>
</dbReference>
<gene>
    <name evidence="1" type="ORF">AQZ52_01005</name>
</gene>
<dbReference type="STRING" id="1117702.AQZ52_01005"/>
<dbReference type="SUPFAM" id="SSF48452">
    <property type="entry name" value="TPR-like"/>
    <property type="match status" value="1"/>
</dbReference>
<name>A0A117UZM2_9SPHN</name>
<reference evidence="1 2" key="1">
    <citation type="submission" date="2015-10" db="EMBL/GenBank/DDBJ databases">
        <title>Draft genome sequence of Novosphingobium fuchskuhlense DSM 25065 isolated from a surface water sample of the southwest basin of Lake Grosse Fuchskuhle.</title>
        <authorList>
            <person name="Ruckert C."/>
            <person name="Winkler A."/>
            <person name="Glaeser J."/>
            <person name="Grossart H.-P."/>
            <person name="Kalinowski J."/>
            <person name="Glaeser S."/>
        </authorList>
    </citation>
    <scope>NUCLEOTIDE SEQUENCE [LARGE SCALE GENOMIC DNA]</scope>
    <source>
        <strain evidence="1 2">FNE08-7</strain>
    </source>
</reference>
<dbReference type="Proteomes" id="UP000058012">
    <property type="component" value="Unassembled WGS sequence"/>
</dbReference>
<organism evidence="1 2">
    <name type="scientific">Novosphingobium fuchskuhlense</name>
    <dbReference type="NCBI Taxonomy" id="1117702"/>
    <lineage>
        <taxon>Bacteria</taxon>
        <taxon>Pseudomonadati</taxon>
        <taxon>Pseudomonadota</taxon>
        <taxon>Alphaproteobacteria</taxon>
        <taxon>Sphingomonadales</taxon>
        <taxon>Sphingomonadaceae</taxon>
        <taxon>Novosphingobium</taxon>
    </lineage>
</organism>
<dbReference type="AlphaFoldDB" id="A0A117UZM2"/>